<comment type="caution">
    <text evidence="4">The sequence shown here is derived from an EMBL/GenBank/DDBJ whole genome shotgun (WGS) entry which is preliminary data.</text>
</comment>
<feature type="region of interest" description="Disordered" evidence="1">
    <location>
        <begin position="960"/>
        <end position="1012"/>
    </location>
</feature>
<dbReference type="InterPro" id="IPR056024">
    <property type="entry name" value="DUF7605"/>
</dbReference>
<feature type="region of interest" description="Disordered" evidence="1">
    <location>
        <begin position="435"/>
        <end position="461"/>
    </location>
</feature>
<dbReference type="OrthoDB" id="3598281at2759"/>
<reference evidence="4 5" key="1">
    <citation type="submission" date="2017-12" db="EMBL/GenBank/DDBJ databases">
        <title>Comparative genomics of Botrytis spp.</title>
        <authorList>
            <person name="Valero-Jimenez C.A."/>
            <person name="Tapia P."/>
            <person name="Veloso J."/>
            <person name="Silva-Moreno E."/>
            <person name="Staats M."/>
            <person name="Valdes J.H."/>
            <person name="Van Kan J.A.L."/>
        </authorList>
    </citation>
    <scope>NUCLEOTIDE SEQUENCE [LARGE SCALE GENOMIC DNA]</scope>
    <source>
        <strain evidence="4 5">MUCL435</strain>
    </source>
</reference>
<evidence type="ECO:0000259" key="3">
    <source>
        <dbReference type="Pfam" id="PF24564"/>
    </source>
</evidence>
<gene>
    <name evidence="4" type="ORF">BGAL_0053g00240</name>
</gene>
<dbReference type="InterPro" id="IPR045063">
    <property type="entry name" value="Dynamin_N"/>
</dbReference>
<dbReference type="Gene3D" id="3.40.50.300">
    <property type="entry name" value="P-loop containing nucleotide triphosphate hydrolases"/>
    <property type="match status" value="2"/>
</dbReference>
<organism evidence="4 5">
    <name type="scientific">Botrytis galanthina</name>
    <dbReference type="NCBI Taxonomy" id="278940"/>
    <lineage>
        <taxon>Eukaryota</taxon>
        <taxon>Fungi</taxon>
        <taxon>Dikarya</taxon>
        <taxon>Ascomycota</taxon>
        <taxon>Pezizomycotina</taxon>
        <taxon>Leotiomycetes</taxon>
        <taxon>Helotiales</taxon>
        <taxon>Sclerotiniaceae</taxon>
        <taxon>Botrytis</taxon>
    </lineage>
</organism>
<dbReference type="InterPro" id="IPR027417">
    <property type="entry name" value="P-loop_NTPase"/>
</dbReference>
<feature type="region of interest" description="Disordered" evidence="1">
    <location>
        <begin position="1"/>
        <end position="20"/>
    </location>
</feature>
<accession>A0A4V4HVI0</accession>
<feature type="domain" description="Dynamin N-terminal" evidence="2">
    <location>
        <begin position="104"/>
        <end position="336"/>
    </location>
</feature>
<evidence type="ECO:0000313" key="4">
    <source>
        <dbReference type="EMBL" id="THV53356.1"/>
    </source>
</evidence>
<feature type="compositionally biased region" description="Acidic residues" evidence="1">
    <location>
        <begin position="979"/>
        <end position="997"/>
    </location>
</feature>
<proteinExistence type="predicted"/>
<sequence>MASKGEPNAGTATNLKEGEIKTETIDNFAPQMNEGPEPGLNPSIIQPTTDAVTRKEKAVKASLLFLNKAESIVASHTIMFPEFKHWQDQIKQILDSIERPRVLVGVLGYTGSGKSSLINALIDEEMVVPANAMRASTSVVTEISWNDSDDPEKAFRAEIEFISEKEWKAEMDILLDDLKNATKGEDVSINTGSEASTAFAKISAVWPGVTLDKLKGMTSEELFHEIEGVSNHLDCNLDISDSKAKSFSQQINSYIDSNNKQASSKGISYWPLVRCVRIYTKAEILRHGLVLVDLPGLGDSNTGRTQVTENYVKNLTYVWVVADIVRAIDDQVAKDLMGKSFRRQLLMDGKYDDKYVTFIMTKTDMINTDEVIESLQLREHDLKEILLREEESLKQVHNCQEALDRKALKIKNINKALKTIMKIHKSSTSDRAILRKRKHTENDTTDLLPDNEEQSSVDLETPENQILERKHLVKRRAHSVKSVRALEKKLAEMNRTLKLIRKDIKAACTQARNRYTQEHLKIDFENGLRDLKQDIFHDTADKHQSGNEEEEKKNSVHHQRPVNQLNVFCVSSKGYQKLAGRFKRDRIPEGFASVDDTFIPGLQEYAASSTLMARTKIADTFLNDFNLLKLSVKSWAENGSPNSLSSSQKHKLQAMLEQQLGILNKSFGCAFETTTSRIREIINTDILPTLKDCIETSTIKTRQTCRDLTESDTSFQTWKAICRRQGKFNNKKKVNYDWNGVFLEPFLECLAKPWERVFNVQMRHIHNEYSRIVVAAINTFSTDIRPLLHDISEASASNLPVEILAKIPYLQRKTTTKISTSMDFTQSQAQKIHRLIEPLIQQHMRPAYHSCSLESNTGALARMKEHLLRHIMMNNENMYKEASKLLKKRLNKMTRTLEGLLSKAHIDTSKYLRKEIEDMIMVAVEKDDEAREKVSRVRNTLCKDLILELNTLEAAWVRSASEPVENPKSLNTDGKAEDDSSEDGEGDDFTCDTDCSDGSEGVESTSDEVEGS</sequence>
<evidence type="ECO:0000256" key="1">
    <source>
        <dbReference type="SAM" id="MobiDB-lite"/>
    </source>
</evidence>
<dbReference type="EMBL" id="PQXL01000053">
    <property type="protein sequence ID" value="THV53356.1"/>
    <property type="molecule type" value="Genomic_DNA"/>
</dbReference>
<evidence type="ECO:0000313" key="5">
    <source>
        <dbReference type="Proteomes" id="UP000308671"/>
    </source>
</evidence>
<dbReference type="PANTHER" id="PTHR36681:SF3">
    <property type="entry name" value="NUCLEAR GTPASE, GERMINAL CENTER-ASSOCIATED, TANDEM DUPLICATE 3"/>
    <property type="match status" value="1"/>
</dbReference>
<dbReference type="AlphaFoldDB" id="A0A4V4HVI0"/>
<dbReference type="SUPFAM" id="SSF52540">
    <property type="entry name" value="P-loop containing nucleoside triphosphate hydrolases"/>
    <property type="match status" value="1"/>
</dbReference>
<dbReference type="Pfam" id="PF24564">
    <property type="entry name" value="DUF7605"/>
    <property type="match status" value="1"/>
</dbReference>
<evidence type="ECO:0008006" key="6">
    <source>
        <dbReference type="Google" id="ProtNLM"/>
    </source>
</evidence>
<name>A0A4V4HVI0_9HELO</name>
<dbReference type="Proteomes" id="UP000308671">
    <property type="component" value="Unassembled WGS sequence"/>
</dbReference>
<feature type="domain" description="DUF7605" evidence="3">
    <location>
        <begin position="714"/>
        <end position="872"/>
    </location>
</feature>
<evidence type="ECO:0000259" key="2">
    <source>
        <dbReference type="Pfam" id="PF00350"/>
    </source>
</evidence>
<protein>
    <recommendedName>
        <fullName evidence="6">G domain-containing protein</fullName>
    </recommendedName>
</protein>
<dbReference type="Pfam" id="PF00350">
    <property type="entry name" value="Dynamin_N"/>
    <property type="match status" value="1"/>
</dbReference>
<dbReference type="PANTHER" id="PTHR36681">
    <property type="entry name" value="NUCLEAR GTPASE, GERMINAL CENTER-ASSOCIATED, TANDEM DUPLICATE 3"/>
    <property type="match status" value="1"/>
</dbReference>
<keyword evidence="5" id="KW-1185">Reference proteome</keyword>